<protein>
    <recommendedName>
        <fullName evidence="3">BrnT family toxin</fullName>
    </recommendedName>
</protein>
<evidence type="ECO:0008006" key="3">
    <source>
        <dbReference type="Google" id="ProtNLM"/>
    </source>
</evidence>
<dbReference type="Gene3D" id="3.10.450.530">
    <property type="entry name" value="Ribonuclease toxin, BrnT, of type II toxin-antitoxin system"/>
    <property type="match status" value="1"/>
</dbReference>
<dbReference type="InterPro" id="IPR038573">
    <property type="entry name" value="BrnT_sf"/>
</dbReference>
<dbReference type="Proteomes" id="UP000184550">
    <property type="component" value="Unassembled WGS sequence"/>
</dbReference>
<proteinExistence type="predicted"/>
<dbReference type="InterPro" id="IPR007460">
    <property type="entry name" value="BrnT_toxin"/>
</dbReference>
<reference evidence="1" key="1">
    <citation type="submission" date="2019-10" db="EMBL/GenBank/DDBJ databases">
        <authorList>
            <consortium name="Genoscope - CEA"/>
            <person name="William W."/>
        </authorList>
    </citation>
    <scope>NUCLEOTIDE SEQUENCE [LARGE SCALE GENOMIC DNA]</scope>
    <source>
        <strain evidence="1">BBR_PRJEB10992</strain>
    </source>
</reference>
<accession>A0A7Z9BK83</accession>
<dbReference type="RefSeq" id="WP_083617977.1">
    <property type="nucleotide sequence ID" value="NZ_LR734836.1"/>
</dbReference>
<gene>
    <name evidence="1" type="ORF">PL8927_180003</name>
</gene>
<dbReference type="EMBL" id="CZCU02000089">
    <property type="protein sequence ID" value="VXD12664.1"/>
    <property type="molecule type" value="Genomic_DNA"/>
</dbReference>
<keyword evidence="2" id="KW-1185">Reference proteome</keyword>
<dbReference type="Pfam" id="PF04365">
    <property type="entry name" value="BrnT_toxin"/>
    <property type="match status" value="1"/>
</dbReference>
<evidence type="ECO:0000313" key="1">
    <source>
        <dbReference type="EMBL" id="VXD12664.1"/>
    </source>
</evidence>
<sequence length="95" mass="10998">MQFEWDVNKNAQNLKKHGISFEEAQEIFDGLVFTAIDERFDYGEEIREISIGAIQGVVIVTVVHTERSGIIRIISARKATRQERETYYDYLAKTT</sequence>
<organism evidence="1 2">
    <name type="scientific">Planktothrix serta PCC 8927</name>
    <dbReference type="NCBI Taxonomy" id="671068"/>
    <lineage>
        <taxon>Bacteria</taxon>
        <taxon>Bacillati</taxon>
        <taxon>Cyanobacteriota</taxon>
        <taxon>Cyanophyceae</taxon>
        <taxon>Oscillatoriophycideae</taxon>
        <taxon>Oscillatoriales</taxon>
        <taxon>Microcoleaceae</taxon>
        <taxon>Planktothrix</taxon>
    </lineage>
</organism>
<comment type="caution">
    <text evidence="1">The sequence shown here is derived from an EMBL/GenBank/DDBJ whole genome shotgun (WGS) entry which is preliminary data.</text>
</comment>
<dbReference type="OrthoDB" id="428036at2"/>
<dbReference type="AlphaFoldDB" id="A0A7Z9BK83"/>
<name>A0A7Z9BK83_9CYAN</name>
<evidence type="ECO:0000313" key="2">
    <source>
        <dbReference type="Proteomes" id="UP000184550"/>
    </source>
</evidence>